<dbReference type="OrthoDB" id="7625761at2"/>
<evidence type="ECO:0000313" key="2">
    <source>
        <dbReference type="Proteomes" id="UP000006755"/>
    </source>
</evidence>
<dbReference type="AlphaFoldDB" id="K2ICZ7"/>
<evidence type="ECO:0008006" key="3">
    <source>
        <dbReference type="Google" id="ProtNLM"/>
    </source>
</evidence>
<comment type="caution">
    <text evidence="1">The sequence shown here is derived from an EMBL/GenBank/DDBJ whole genome shotgun (WGS) entry which is preliminary data.</text>
</comment>
<dbReference type="Proteomes" id="UP000006755">
    <property type="component" value="Unassembled WGS sequence"/>
</dbReference>
<dbReference type="Pfam" id="PF04338">
    <property type="entry name" value="DUF481"/>
    <property type="match status" value="1"/>
</dbReference>
<organism evidence="1 2">
    <name type="scientific">Gallaecimonas xiamenensis 3-C-1</name>
    <dbReference type="NCBI Taxonomy" id="745411"/>
    <lineage>
        <taxon>Bacteria</taxon>
        <taxon>Pseudomonadati</taxon>
        <taxon>Pseudomonadota</taxon>
        <taxon>Gammaproteobacteria</taxon>
        <taxon>Enterobacterales</taxon>
        <taxon>Gallaecimonadaceae</taxon>
        <taxon>Gallaecimonas</taxon>
    </lineage>
</organism>
<keyword evidence="2" id="KW-1185">Reference proteome</keyword>
<proteinExistence type="predicted"/>
<dbReference type="STRING" id="745411.B3C1_17912"/>
<accession>K2ICZ7</accession>
<dbReference type="InterPro" id="IPR007433">
    <property type="entry name" value="DUF481"/>
</dbReference>
<reference evidence="1 2" key="1">
    <citation type="journal article" date="2012" name="J. Bacteriol.">
        <title>Genome Sequence of Gallaecimonas xiamenensis Type Strain 3-C-1.</title>
        <authorList>
            <person name="Lai Q."/>
            <person name="Wang L."/>
            <person name="Wang W."/>
            <person name="Shao Z."/>
        </authorList>
    </citation>
    <scope>NUCLEOTIDE SEQUENCE [LARGE SCALE GENOMIC DNA]</scope>
    <source>
        <strain evidence="1 2">3-C-1</strain>
    </source>
</reference>
<protein>
    <recommendedName>
        <fullName evidence="3">Salt-induced outer membrane protein</fullName>
    </recommendedName>
</protein>
<evidence type="ECO:0000313" key="1">
    <source>
        <dbReference type="EMBL" id="EKE67846.1"/>
    </source>
</evidence>
<name>K2ICZ7_9GAMM</name>
<dbReference type="eggNOG" id="COG3137">
    <property type="taxonomic scope" value="Bacteria"/>
</dbReference>
<sequence>MRLLCLLLLVATLPVWALVPPYYGKSEQEYRWAAEAEVGLSSTRGNTEVETYNSRLKVALDTDRTHQEATFTSNFSRDGETTSAERYKLELQSDGKFWPNYYLFLRGSQLFDRFGSYQSETTVASGIGTNLISKRFTSLKFEIGPGYRLQEVPDESEDSDNREAIVRSVLKYERRIHERTRFNAGIELEAGNENTIGMLDASFTNQLWGDLALKLGFYYRYTEVVDPDKSNYDTQSTLNLLYTF</sequence>
<gene>
    <name evidence="1" type="ORF">B3C1_17912</name>
</gene>
<dbReference type="EMBL" id="AMRI01000036">
    <property type="protein sequence ID" value="EKE67846.1"/>
    <property type="molecule type" value="Genomic_DNA"/>
</dbReference>
<dbReference type="RefSeq" id="WP_008486573.1">
    <property type="nucleotide sequence ID" value="NZ_AMRI01000036.1"/>
</dbReference>